<keyword evidence="4 6" id="KW-0472">Membrane</keyword>
<dbReference type="Proteomes" id="UP001152759">
    <property type="component" value="Chromosome 8"/>
</dbReference>
<dbReference type="PROSITE" id="PS50850">
    <property type="entry name" value="MFS"/>
    <property type="match status" value="1"/>
</dbReference>
<feature type="compositionally biased region" description="Polar residues" evidence="5">
    <location>
        <begin position="154"/>
        <end position="168"/>
    </location>
</feature>
<dbReference type="GO" id="GO:0016020">
    <property type="term" value="C:membrane"/>
    <property type="evidence" value="ECO:0007669"/>
    <property type="project" value="UniProtKB-SubCell"/>
</dbReference>
<evidence type="ECO:0000256" key="4">
    <source>
        <dbReference type="ARBA" id="ARBA00023136"/>
    </source>
</evidence>
<dbReference type="EMBL" id="OU963869">
    <property type="protein sequence ID" value="CAH0394488.1"/>
    <property type="molecule type" value="Genomic_DNA"/>
</dbReference>
<gene>
    <name evidence="8" type="ORF">BEMITA_LOCUS12780</name>
</gene>
<feature type="transmembrane region" description="Helical" evidence="6">
    <location>
        <begin position="267"/>
        <end position="285"/>
    </location>
</feature>
<feature type="domain" description="Major facilitator superfamily (MFS) profile" evidence="7">
    <location>
        <begin position="1"/>
        <end position="394"/>
    </location>
</feature>
<accession>A0A9P0F8R1</accession>
<name>A0A9P0F8R1_BEMTA</name>
<dbReference type="Pfam" id="PF00083">
    <property type="entry name" value="Sugar_tr"/>
    <property type="match status" value="2"/>
</dbReference>
<proteinExistence type="predicted"/>
<dbReference type="InterPro" id="IPR005828">
    <property type="entry name" value="MFS_sugar_transport-like"/>
</dbReference>
<evidence type="ECO:0000256" key="1">
    <source>
        <dbReference type="ARBA" id="ARBA00004141"/>
    </source>
</evidence>
<feature type="transmembrane region" description="Helical" evidence="6">
    <location>
        <begin position="240"/>
        <end position="260"/>
    </location>
</feature>
<evidence type="ECO:0000256" key="6">
    <source>
        <dbReference type="SAM" id="Phobius"/>
    </source>
</evidence>
<dbReference type="AlphaFoldDB" id="A0A9P0F8R1"/>
<keyword evidence="9" id="KW-1185">Reference proteome</keyword>
<evidence type="ECO:0000313" key="9">
    <source>
        <dbReference type="Proteomes" id="UP001152759"/>
    </source>
</evidence>
<feature type="region of interest" description="Disordered" evidence="5">
    <location>
        <begin position="146"/>
        <end position="168"/>
    </location>
</feature>
<dbReference type="SUPFAM" id="SSF103473">
    <property type="entry name" value="MFS general substrate transporter"/>
    <property type="match status" value="1"/>
</dbReference>
<comment type="subcellular location">
    <subcellularLocation>
        <location evidence="1">Membrane</location>
        <topology evidence="1">Multi-pass membrane protein</topology>
    </subcellularLocation>
</comment>
<feature type="transmembrane region" description="Helical" evidence="6">
    <location>
        <begin position="199"/>
        <end position="220"/>
    </location>
</feature>
<dbReference type="GO" id="GO:0022857">
    <property type="term" value="F:transmembrane transporter activity"/>
    <property type="evidence" value="ECO:0007669"/>
    <property type="project" value="InterPro"/>
</dbReference>
<keyword evidence="3 6" id="KW-1133">Transmembrane helix</keyword>
<dbReference type="Gene3D" id="1.20.1250.20">
    <property type="entry name" value="MFS general substrate transporter like domains"/>
    <property type="match status" value="1"/>
</dbReference>
<dbReference type="InterPro" id="IPR050549">
    <property type="entry name" value="MFS_Trehalose_Transporter"/>
</dbReference>
<reference evidence="8" key="1">
    <citation type="submission" date="2021-12" db="EMBL/GenBank/DDBJ databases">
        <authorList>
            <person name="King R."/>
        </authorList>
    </citation>
    <scope>NUCLEOTIDE SEQUENCE</scope>
</reference>
<sequence length="413" mass="46525">MPTARKCTIRANLWTPREKEILDVGSGFMDAPVLTYVGEICEPSLRGILISYSLQFCSAGFFLQCLLGSVTTWRNVAFISLFFPATAFLCISQIPETPMWLLSKGRTRDAEKALCWLRGWVSPEDVAEEFSRLVEASNNAQYRHQTETKKTEANSHQGNTQSIVTCPSSRPPVPDPLVELHSPKLSFREKARDLLRPEILRPMLVIMTMNFFYLGSGFPAFKTYMVLLFQRIRVPMNANWASVCVSSAIIIGHLVLMLAVKWLGKRRIALISIFCVAFFDLAIAVHVNFQTAIEDAFGASANWFLFSYFIILTLTVSFGLGPVPWMLMSEIFPFRGRSFASGICAALYYITSSLIAKTFLSILNLLGVPGSYCLFGTVGMLGFIYAYLYLPETEGKTLEDIEDIYKHSHRQRR</sequence>
<dbReference type="PANTHER" id="PTHR48021:SF39">
    <property type="entry name" value="MAJOR FACILITATOR SUPERFAMILY (MFS) PROFILE DOMAIN-CONTAINING PROTEIN"/>
    <property type="match status" value="1"/>
</dbReference>
<evidence type="ECO:0000259" key="7">
    <source>
        <dbReference type="PROSITE" id="PS50850"/>
    </source>
</evidence>
<dbReference type="InterPro" id="IPR020846">
    <property type="entry name" value="MFS_dom"/>
</dbReference>
<feature type="transmembrane region" description="Helical" evidence="6">
    <location>
        <begin position="339"/>
        <end position="363"/>
    </location>
</feature>
<organism evidence="8 9">
    <name type="scientific">Bemisia tabaci</name>
    <name type="common">Sweetpotato whitefly</name>
    <name type="synonym">Aleurodes tabaci</name>
    <dbReference type="NCBI Taxonomy" id="7038"/>
    <lineage>
        <taxon>Eukaryota</taxon>
        <taxon>Metazoa</taxon>
        <taxon>Ecdysozoa</taxon>
        <taxon>Arthropoda</taxon>
        <taxon>Hexapoda</taxon>
        <taxon>Insecta</taxon>
        <taxon>Pterygota</taxon>
        <taxon>Neoptera</taxon>
        <taxon>Paraneoptera</taxon>
        <taxon>Hemiptera</taxon>
        <taxon>Sternorrhyncha</taxon>
        <taxon>Aleyrodoidea</taxon>
        <taxon>Aleyrodidae</taxon>
        <taxon>Aleyrodinae</taxon>
        <taxon>Bemisia</taxon>
    </lineage>
</organism>
<feature type="transmembrane region" description="Helical" evidence="6">
    <location>
        <begin position="305"/>
        <end position="327"/>
    </location>
</feature>
<dbReference type="InterPro" id="IPR036259">
    <property type="entry name" value="MFS_trans_sf"/>
</dbReference>
<evidence type="ECO:0000256" key="3">
    <source>
        <dbReference type="ARBA" id="ARBA00022989"/>
    </source>
</evidence>
<feature type="transmembrane region" description="Helical" evidence="6">
    <location>
        <begin position="369"/>
        <end position="390"/>
    </location>
</feature>
<keyword evidence="2 6" id="KW-0812">Transmembrane</keyword>
<evidence type="ECO:0000313" key="8">
    <source>
        <dbReference type="EMBL" id="CAH0394488.1"/>
    </source>
</evidence>
<dbReference type="PANTHER" id="PTHR48021">
    <property type="match status" value="1"/>
</dbReference>
<evidence type="ECO:0000256" key="2">
    <source>
        <dbReference type="ARBA" id="ARBA00022692"/>
    </source>
</evidence>
<protein>
    <recommendedName>
        <fullName evidence="7">Major facilitator superfamily (MFS) profile domain-containing protein</fullName>
    </recommendedName>
</protein>
<evidence type="ECO:0000256" key="5">
    <source>
        <dbReference type="SAM" id="MobiDB-lite"/>
    </source>
</evidence>